<dbReference type="HOGENOM" id="CLU_087258_0_0_14"/>
<evidence type="ECO:0000313" key="3">
    <source>
        <dbReference type="Proteomes" id="UP000007952"/>
    </source>
</evidence>
<evidence type="ECO:0000313" key="2">
    <source>
        <dbReference type="EMBL" id="AEG73077.1"/>
    </source>
</evidence>
<dbReference type="AlphaFoldDB" id="F6FIM9"/>
<feature type="compositionally biased region" description="Low complexity" evidence="1">
    <location>
        <begin position="214"/>
        <end position="227"/>
    </location>
</feature>
<dbReference type="KEGG" id="mhf:MHF_0813"/>
<dbReference type="EMBL" id="CP002808">
    <property type="protein sequence ID" value="AEG73077.1"/>
    <property type="molecule type" value="Genomic_DNA"/>
</dbReference>
<accession>F6FIM9</accession>
<dbReference type="STRING" id="859194.MHF_0813"/>
<protein>
    <submittedName>
        <fullName evidence="2">Uncharacterized protein</fullName>
    </submittedName>
</protein>
<reference evidence="2 3" key="1">
    <citation type="journal article" date="2011" name="J. Bacteriol.">
        <title>Complete genome sequences of two hemotropic Mycoplasmas, Mycoplasma haemofelis strain Ohio2 and Mycoplasma suis strain Illinois.</title>
        <authorList>
            <person name="Messick J.B."/>
            <person name="Santos A.P."/>
            <person name="Guimaraes A.M."/>
        </authorList>
    </citation>
    <scope>NUCLEOTIDE SEQUENCE [LARGE SCALE GENOMIC DNA]</scope>
    <source>
        <strain evidence="2 3">Ohio2</strain>
    </source>
</reference>
<gene>
    <name evidence="2" type="ordered locus">MHF_0813</name>
</gene>
<organism evidence="2 3">
    <name type="scientific">Mycoplasma haemofelis (strain Ohio2)</name>
    <dbReference type="NCBI Taxonomy" id="859194"/>
    <lineage>
        <taxon>Bacteria</taxon>
        <taxon>Bacillati</taxon>
        <taxon>Mycoplasmatota</taxon>
        <taxon>Mollicutes</taxon>
        <taxon>Mycoplasmataceae</taxon>
        <taxon>Mycoplasma</taxon>
    </lineage>
</organism>
<sequence>MSLLGASKLAAISLAGVSGTVGVVYVGGKAVDFSGVQDEDDSIIETVSDKFKTRLVKSDSSSPKWASRLKKLQDSNEQNLDPELKKIKEDKEKKQGDLKKWCDSAVIQPYDENSLVTKGVEAFCTFTIKDQVRNTISEKGTEKWKSATEKLKNFDISKLSGEMKKLQEDIKKGTDFGSLEKWCFESYEQPFTDTKNSKYLDVSSFCVKIPVPKASKPAAAKPASVKAQDTASPAPVANSHGS</sequence>
<dbReference type="Proteomes" id="UP000007952">
    <property type="component" value="Chromosome"/>
</dbReference>
<reference key="2">
    <citation type="submission" date="2011-05" db="EMBL/GenBank/DDBJ databases">
        <title>The Genome of Mycoplasma haemofelis Strain Ohio2, a pathogenic hemoplasma of the cat.</title>
        <authorList>
            <person name="Santos A.P."/>
            <person name="Guimaraes A.M.S."/>
            <person name="SanMiguel P.J."/>
            <person name="Martin S.W."/>
            <person name="Messick J.B."/>
        </authorList>
    </citation>
    <scope>NUCLEOTIDE SEQUENCE</scope>
    <source>
        <strain>Ohio2</strain>
    </source>
</reference>
<name>F6FIM9_MYCHI</name>
<proteinExistence type="predicted"/>
<feature type="region of interest" description="Disordered" evidence="1">
    <location>
        <begin position="214"/>
        <end position="242"/>
    </location>
</feature>
<evidence type="ECO:0000256" key="1">
    <source>
        <dbReference type="SAM" id="MobiDB-lite"/>
    </source>
</evidence>
<dbReference type="BioCyc" id="MHAE859194:G1GR7-811-MONOMER"/>